<dbReference type="OrthoDB" id="10529926at2759"/>
<evidence type="ECO:0000313" key="1">
    <source>
        <dbReference type="EMBL" id="CAI2193350.1"/>
    </source>
</evidence>
<protein>
    <submittedName>
        <fullName evidence="1">2974_t:CDS:1</fullName>
    </submittedName>
</protein>
<dbReference type="EMBL" id="CAMKVN010009436">
    <property type="protein sequence ID" value="CAI2193350.1"/>
    <property type="molecule type" value="Genomic_DNA"/>
</dbReference>
<comment type="caution">
    <text evidence="1">The sequence shown here is derived from an EMBL/GenBank/DDBJ whole genome shotgun (WGS) entry which is preliminary data.</text>
</comment>
<name>A0A9W4T5J1_9GLOM</name>
<sequence>DFDEDFYYCLCDRYYQVAIEAIKETLIEEISSDESEKLDNFIEILLLKFNEEEFHSAIRISIKLHLEHNTLSNILNMIKNKASQYAILDDQGIQEIILNLLRNKKVQLSVGLEILKESATKTNTLKRSLTQDLNVIAVIKETSKQLKRTEQINEIFDKKKI</sequence>
<evidence type="ECO:0000313" key="2">
    <source>
        <dbReference type="Proteomes" id="UP001153678"/>
    </source>
</evidence>
<dbReference type="AlphaFoldDB" id="A0A9W4T5J1"/>
<organism evidence="1 2">
    <name type="scientific">Funneliformis geosporum</name>
    <dbReference type="NCBI Taxonomy" id="1117311"/>
    <lineage>
        <taxon>Eukaryota</taxon>
        <taxon>Fungi</taxon>
        <taxon>Fungi incertae sedis</taxon>
        <taxon>Mucoromycota</taxon>
        <taxon>Glomeromycotina</taxon>
        <taxon>Glomeromycetes</taxon>
        <taxon>Glomerales</taxon>
        <taxon>Glomeraceae</taxon>
        <taxon>Funneliformis</taxon>
    </lineage>
</organism>
<proteinExistence type="predicted"/>
<keyword evidence="2" id="KW-1185">Reference proteome</keyword>
<feature type="non-terminal residue" evidence="1">
    <location>
        <position position="1"/>
    </location>
</feature>
<accession>A0A9W4T5J1</accession>
<dbReference type="Proteomes" id="UP001153678">
    <property type="component" value="Unassembled WGS sequence"/>
</dbReference>
<reference evidence="1" key="1">
    <citation type="submission" date="2022-08" db="EMBL/GenBank/DDBJ databases">
        <authorList>
            <person name="Kallberg Y."/>
            <person name="Tangrot J."/>
            <person name="Rosling A."/>
        </authorList>
    </citation>
    <scope>NUCLEOTIDE SEQUENCE</scope>
    <source>
        <strain evidence="1">Wild A</strain>
    </source>
</reference>
<gene>
    <name evidence="1" type="ORF">FWILDA_LOCUS16031</name>
</gene>